<dbReference type="WBParaSite" id="TCNE_0001806701-mRNA-1">
    <property type="protein sequence ID" value="TCNE_0001806701-mRNA-1"/>
    <property type="gene ID" value="TCNE_0001806701"/>
</dbReference>
<dbReference type="InterPro" id="IPR001619">
    <property type="entry name" value="Sec1-like"/>
</dbReference>
<gene>
    <name evidence="2" type="ORF">TCNE_LOCUS18063</name>
</gene>
<dbReference type="GO" id="GO:0016192">
    <property type="term" value="P:vesicle-mediated transport"/>
    <property type="evidence" value="ECO:0007669"/>
    <property type="project" value="InterPro"/>
</dbReference>
<dbReference type="PANTHER" id="PTHR11679">
    <property type="entry name" value="VESICLE PROTEIN SORTING-ASSOCIATED"/>
    <property type="match status" value="1"/>
</dbReference>
<comment type="similarity">
    <text evidence="1">Belongs to the STXBP/unc-18/SEC1 family.</text>
</comment>
<dbReference type="Gene3D" id="3.40.50.1910">
    <property type="match status" value="1"/>
</dbReference>
<dbReference type="InterPro" id="IPR027482">
    <property type="entry name" value="Sec1-like_dom2"/>
</dbReference>
<organism evidence="3 4">
    <name type="scientific">Toxocara canis</name>
    <name type="common">Canine roundworm</name>
    <dbReference type="NCBI Taxonomy" id="6265"/>
    <lineage>
        <taxon>Eukaryota</taxon>
        <taxon>Metazoa</taxon>
        <taxon>Ecdysozoa</taxon>
        <taxon>Nematoda</taxon>
        <taxon>Chromadorea</taxon>
        <taxon>Rhabditida</taxon>
        <taxon>Spirurina</taxon>
        <taxon>Ascaridomorpha</taxon>
        <taxon>Ascaridoidea</taxon>
        <taxon>Toxocaridae</taxon>
        <taxon>Toxocara</taxon>
    </lineage>
</organism>
<name>A0A183VBE3_TOXCA</name>
<keyword evidence="3" id="KW-1185">Reference proteome</keyword>
<dbReference type="SUPFAM" id="SSF56815">
    <property type="entry name" value="Sec1/munc18-like (SM) proteins"/>
    <property type="match status" value="1"/>
</dbReference>
<reference evidence="2 3" key="2">
    <citation type="submission" date="2018-11" db="EMBL/GenBank/DDBJ databases">
        <authorList>
            <consortium name="Pathogen Informatics"/>
        </authorList>
    </citation>
    <scope>NUCLEOTIDE SEQUENCE [LARGE SCALE GENOMIC DNA]</scope>
</reference>
<dbReference type="Proteomes" id="UP000050794">
    <property type="component" value="Unassembled WGS sequence"/>
</dbReference>
<dbReference type="Pfam" id="PF00995">
    <property type="entry name" value="Sec1"/>
    <property type="match status" value="1"/>
</dbReference>
<evidence type="ECO:0000256" key="1">
    <source>
        <dbReference type="ARBA" id="ARBA00009884"/>
    </source>
</evidence>
<dbReference type="Gene3D" id="1.25.40.850">
    <property type="match status" value="1"/>
</dbReference>
<proteinExistence type="inferred from homology"/>
<reference evidence="4" key="1">
    <citation type="submission" date="2016-06" db="UniProtKB">
        <authorList>
            <consortium name="WormBaseParasite"/>
        </authorList>
    </citation>
    <scope>IDENTIFICATION</scope>
</reference>
<dbReference type="InterPro" id="IPR036045">
    <property type="entry name" value="Sec1-like_sf"/>
</dbReference>
<evidence type="ECO:0000313" key="3">
    <source>
        <dbReference type="Proteomes" id="UP000050794"/>
    </source>
</evidence>
<evidence type="ECO:0000313" key="2">
    <source>
        <dbReference type="EMBL" id="VDM49384.1"/>
    </source>
</evidence>
<accession>A0A183VBE3</accession>
<sequence length="183" mass="20644">MYDAFQPSRVLRLIALHCLTYGGLRPATYSAYLRLFVQTYGAYETALWIKLQLMGLIYEKQPRIKCNYAPFEFQLCAKRLECFVESAENEENVVSSAYSGYAPLLVRHIEVGTSNNWNEWVTVSSPERQLPADSNSAVVIFVVGGITLAEVACLRRIRFPGHVVIVSTCITRGTQIIRSIRST</sequence>
<protein>
    <submittedName>
        <fullName evidence="4">Sec1 family domain-containing protein 2</fullName>
    </submittedName>
</protein>
<dbReference type="EMBL" id="UYWY01025084">
    <property type="protein sequence ID" value="VDM49384.1"/>
    <property type="molecule type" value="Genomic_DNA"/>
</dbReference>
<evidence type="ECO:0000313" key="4">
    <source>
        <dbReference type="WBParaSite" id="TCNE_0001806701-mRNA-1"/>
    </source>
</evidence>
<dbReference type="InterPro" id="IPR043155">
    <property type="entry name" value="VPS33_dom3b"/>
</dbReference>
<dbReference type="AlphaFoldDB" id="A0A183VBE3"/>